<dbReference type="Pfam" id="PF02897">
    <property type="entry name" value="Peptidase_S9_N"/>
    <property type="match status" value="1"/>
</dbReference>
<dbReference type="Gene3D" id="2.130.10.120">
    <property type="entry name" value="Prolyl oligopeptidase, N-terminal domain"/>
    <property type="match status" value="1"/>
</dbReference>
<dbReference type="PANTHER" id="PTHR42881">
    <property type="entry name" value="PROLYL ENDOPEPTIDASE"/>
    <property type="match status" value="1"/>
</dbReference>
<keyword evidence="11" id="KW-1185">Reference proteome</keyword>
<dbReference type="InterPro" id="IPR002471">
    <property type="entry name" value="Pept_S9_AS"/>
</dbReference>
<dbReference type="InterPro" id="IPR001375">
    <property type="entry name" value="Peptidase_S9_cat"/>
</dbReference>
<dbReference type="InterPro" id="IPR023302">
    <property type="entry name" value="Pept_S9A_N"/>
</dbReference>
<reference evidence="10 11" key="2">
    <citation type="submission" date="2018-11" db="EMBL/GenBank/DDBJ databases">
        <authorList>
            <consortium name="Pathogen Informatics"/>
        </authorList>
    </citation>
    <scope>NUCLEOTIDE SEQUENCE [LARGE SCALE GENOMIC DNA]</scope>
</reference>
<keyword evidence="4 7" id="KW-0645">Protease</keyword>
<evidence type="ECO:0000256" key="1">
    <source>
        <dbReference type="ARBA" id="ARBA00001070"/>
    </source>
</evidence>
<evidence type="ECO:0000256" key="7">
    <source>
        <dbReference type="RuleBase" id="RU368024"/>
    </source>
</evidence>
<evidence type="ECO:0000256" key="3">
    <source>
        <dbReference type="ARBA" id="ARBA00016310"/>
    </source>
</evidence>
<sequence>MVGDYPVFQKDETVVDDFFGSKVPDPYRWLENPDSDKTKAFVEVQNAITNLYLKSCSYRAQIRSKITELWDYEKYQCVFKRGQRYFYFYNSGLQNQSYASFSESLCPTPCAFSVLYVMDDLKGRPVVFFDPNALSKDGLVSLNAYGFSKDGEYFAYGLSNAGSDWVTICVRKVATGEDLEDKIERVKFPHIRWTIDNKGFFYGCYPDAAPTADGTETDSNENQKLMYHRLGQAQSEDVLCVEWPDNPKLISSAEVTDCGRYVFITVHAGCDCNNLLYFTDLEKVNYDITGKLELTPILDKFEAVFDYITNDGRKVVIQTDLNAPMFKLITIDLDDLDREKWIDLIPHDEYCLLDWAACVNQGDLVVCYMKDVCHQLSVHSLDTGLKVRDIPIDVGSISSFSGRKEDTMIFYQFVSFLTPGIIYSYDLTNANAKPEVVFQTTVKGLDLSSFEAKQVFYSSKDGTRVPMFILHRKDFVADGSAPCLLYGYGGFRISLNPFYSLTNSMFLQNFNGVAAIANIRGGGEYGEKWHTGGKMLNKQNSYDDFIAAAEFLVNNKYTKPRKLVIEGGSNGGLLVSVCTNQRPDLFGATICLVPVTDMLRFHRFTIGHAWQSDYGDVSKEEVFHYLMTYSPLHNIRQPPGFGVQYPAVLVVTADHDDRVAPLHSLKYIATLQEVVGRSCPSQTNPLLLRVETNSGHGAGKPTSKKIDELADVFAFIQVTLNLTWYP</sequence>
<protein>
    <recommendedName>
        <fullName evidence="3 7">Prolyl endopeptidase</fullName>
        <ecNumber evidence="7">3.4.21.-</ecNumber>
    </recommendedName>
</protein>
<evidence type="ECO:0000313" key="12">
    <source>
        <dbReference type="WBParaSite" id="TASK_0000084201-mRNA-1"/>
    </source>
</evidence>
<comment type="catalytic activity">
    <reaction evidence="1">
        <text>Hydrolysis of Pro-|-Xaa &gt;&gt; Ala-|-Xaa in oligopeptides.</text>
        <dbReference type="EC" id="3.4.21.26"/>
    </reaction>
</comment>
<feature type="domain" description="Peptidase S9A N-terminal" evidence="9">
    <location>
        <begin position="6"/>
        <end position="433"/>
    </location>
</feature>
<dbReference type="EC" id="3.4.21.-" evidence="7"/>
<gene>
    <name evidence="10" type="ORF">TASK_LOCUS843</name>
</gene>
<dbReference type="FunFam" id="2.130.10.120:FF:000001">
    <property type="entry name" value="Prolyl endopeptidase"/>
    <property type="match status" value="1"/>
</dbReference>
<evidence type="ECO:0000259" key="9">
    <source>
        <dbReference type="Pfam" id="PF02897"/>
    </source>
</evidence>
<dbReference type="GO" id="GO:0005829">
    <property type="term" value="C:cytosol"/>
    <property type="evidence" value="ECO:0007669"/>
    <property type="project" value="TreeGrafter"/>
</dbReference>
<evidence type="ECO:0000313" key="10">
    <source>
        <dbReference type="EMBL" id="VDK21974.1"/>
    </source>
</evidence>
<evidence type="ECO:0000256" key="5">
    <source>
        <dbReference type="ARBA" id="ARBA00022801"/>
    </source>
</evidence>
<name>A0A0R3VU71_TAEAS</name>
<dbReference type="AlphaFoldDB" id="A0A0R3VU71"/>
<dbReference type="PANTHER" id="PTHR42881:SF2">
    <property type="entry name" value="PROLYL ENDOPEPTIDASE"/>
    <property type="match status" value="1"/>
</dbReference>
<organism evidence="12">
    <name type="scientific">Taenia asiatica</name>
    <name type="common">Asian tapeworm</name>
    <dbReference type="NCBI Taxonomy" id="60517"/>
    <lineage>
        <taxon>Eukaryota</taxon>
        <taxon>Metazoa</taxon>
        <taxon>Spiralia</taxon>
        <taxon>Lophotrochozoa</taxon>
        <taxon>Platyhelminthes</taxon>
        <taxon>Cestoda</taxon>
        <taxon>Eucestoda</taxon>
        <taxon>Cyclophyllidea</taxon>
        <taxon>Taeniidae</taxon>
        <taxon>Taenia</taxon>
    </lineage>
</organism>
<dbReference type="SUPFAM" id="SSF53474">
    <property type="entry name" value="alpha/beta-Hydrolases"/>
    <property type="match status" value="1"/>
</dbReference>
<dbReference type="STRING" id="60517.A0A0R3VU71"/>
<evidence type="ECO:0000256" key="2">
    <source>
        <dbReference type="ARBA" id="ARBA00005228"/>
    </source>
</evidence>
<dbReference type="Proteomes" id="UP000282613">
    <property type="component" value="Unassembled WGS sequence"/>
</dbReference>
<evidence type="ECO:0000259" key="8">
    <source>
        <dbReference type="Pfam" id="PF00326"/>
    </source>
</evidence>
<keyword evidence="5 7" id="KW-0378">Hydrolase</keyword>
<dbReference type="GO" id="GO:0006508">
    <property type="term" value="P:proteolysis"/>
    <property type="evidence" value="ECO:0007669"/>
    <property type="project" value="UniProtKB-KW"/>
</dbReference>
<keyword evidence="6 7" id="KW-0720">Serine protease</keyword>
<evidence type="ECO:0000313" key="11">
    <source>
        <dbReference type="Proteomes" id="UP000282613"/>
    </source>
</evidence>
<dbReference type="OrthoDB" id="248387at2759"/>
<evidence type="ECO:0000256" key="4">
    <source>
        <dbReference type="ARBA" id="ARBA00022670"/>
    </source>
</evidence>
<dbReference type="FunFam" id="3.40.50.1820:FF:000005">
    <property type="entry name" value="Prolyl endopeptidase"/>
    <property type="match status" value="1"/>
</dbReference>
<feature type="domain" description="Peptidase S9 prolyl oligopeptidase catalytic" evidence="8">
    <location>
        <begin position="503"/>
        <end position="721"/>
    </location>
</feature>
<dbReference type="PROSITE" id="PS00708">
    <property type="entry name" value="PRO_ENDOPEP_SER"/>
    <property type="match status" value="1"/>
</dbReference>
<dbReference type="GO" id="GO:0070012">
    <property type="term" value="F:oligopeptidase activity"/>
    <property type="evidence" value="ECO:0007669"/>
    <property type="project" value="TreeGrafter"/>
</dbReference>
<dbReference type="SUPFAM" id="SSF50993">
    <property type="entry name" value="Peptidase/esterase 'gauge' domain"/>
    <property type="match status" value="1"/>
</dbReference>
<evidence type="ECO:0000256" key="6">
    <source>
        <dbReference type="ARBA" id="ARBA00022825"/>
    </source>
</evidence>
<reference evidence="12" key="1">
    <citation type="submission" date="2017-02" db="UniProtKB">
        <authorList>
            <consortium name="WormBaseParasite"/>
        </authorList>
    </citation>
    <scope>IDENTIFICATION</scope>
</reference>
<dbReference type="Gene3D" id="3.40.50.1820">
    <property type="entry name" value="alpha/beta hydrolase"/>
    <property type="match status" value="1"/>
</dbReference>
<dbReference type="WBParaSite" id="TASK_0000084201-mRNA-1">
    <property type="protein sequence ID" value="TASK_0000084201-mRNA-1"/>
    <property type="gene ID" value="TASK_0000084201"/>
</dbReference>
<proteinExistence type="inferred from homology"/>
<dbReference type="Pfam" id="PF00326">
    <property type="entry name" value="Peptidase_S9"/>
    <property type="match status" value="1"/>
</dbReference>
<dbReference type="InterPro" id="IPR002470">
    <property type="entry name" value="Peptidase_S9A"/>
</dbReference>
<dbReference type="GO" id="GO:0004252">
    <property type="term" value="F:serine-type endopeptidase activity"/>
    <property type="evidence" value="ECO:0007669"/>
    <property type="project" value="UniProtKB-UniRule"/>
</dbReference>
<comment type="similarity">
    <text evidence="2 7">Belongs to the peptidase S9A family.</text>
</comment>
<accession>A0A0R3VU71</accession>
<dbReference type="InterPro" id="IPR029058">
    <property type="entry name" value="AB_hydrolase_fold"/>
</dbReference>
<dbReference type="PRINTS" id="PR00862">
    <property type="entry name" value="PROLIGOPTASE"/>
</dbReference>
<dbReference type="EMBL" id="UYRS01000135">
    <property type="protein sequence ID" value="VDK21974.1"/>
    <property type="molecule type" value="Genomic_DNA"/>
</dbReference>
<dbReference type="InterPro" id="IPR051167">
    <property type="entry name" value="Prolyl_oligopep/macrocyclase"/>
</dbReference>